<reference evidence="1" key="1">
    <citation type="submission" date="2022-10" db="EMBL/GenBank/DDBJ databases">
        <authorList>
            <person name="Koch H."/>
        </authorList>
    </citation>
    <scope>NUCLEOTIDE SEQUENCE</scope>
    <source>
        <strain evidence="1">DNF</strain>
    </source>
</reference>
<name>A0AA86T190_9BACT</name>
<dbReference type="AlphaFoldDB" id="A0AA86T190"/>
<organism evidence="1 2">
    <name type="scientific">Nitrospira tepida</name>
    <dbReference type="NCBI Taxonomy" id="2973512"/>
    <lineage>
        <taxon>Bacteria</taxon>
        <taxon>Pseudomonadati</taxon>
        <taxon>Nitrospirota</taxon>
        <taxon>Nitrospiria</taxon>
        <taxon>Nitrospirales</taxon>
        <taxon>Nitrospiraceae</taxon>
        <taxon>Nitrospira</taxon>
    </lineage>
</organism>
<keyword evidence="2" id="KW-1185">Reference proteome</keyword>
<dbReference type="EMBL" id="OX365700">
    <property type="protein sequence ID" value="CAI4030094.1"/>
    <property type="molecule type" value="Genomic_DNA"/>
</dbReference>
<evidence type="ECO:0000313" key="2">
    <source>
        <dbReference type="Proteomes" id="UP001179121"/>
    </source>
</evidence>
<proteinExistence type="predicted"/>
<accession>A0AA86T190</accession>
<gene>
    <name evidence="1" type="ORF">DNFV4_00518</name>
</gene>
<dbReference type="RefSeq" id="WP_289267095.1">
    <property type="nucleotide sequence ID" value="NZ_OX365700.1"/>
</dbReference>
<dbReference type="KEGG" id="nti:DNFV4_00518"/>
<protein>
    <submittedName>
        <fullName evidence="1">Uncharacterized protein</fullName>
    </submittedName>
</protein>
<sequence>MMGDYQIGGGLRLLTALEKTQAFAGFLQTRLIRAIESEDPTELHYLLAQLDDYHSYMWRYYKKLREERPARVNPDL</sequence>
<evidence type="ECO:0000313" key="1">
    <source>
        <dbReference type="EMBL" id="CAI4030094.1"/>
    </source>
</evidence>
<dbReference type="Proteomes" id="UP001179121">
    <property type="component" value="Chromosome"/>
</dbReference>